<proteinExistence type="predicted"/>
<dbReference type="Proteomes" id="UP000195947">
    <property type="component" value="Unassembled WGS sequence"/>
</dbReference>
<evidence type="ECO:0000313" key="2">
    <source>
        <dbReference type="EMBL" id="CZQ81081.1"/>
    </source>
</evidence>
<gene>
    <name evidence="3" type="ORF">SAMN04488507_100219</name>
    <name evidence="2" type="ORF">TFLO_166</name>
</gene>
<feature type="transmembrane region" description="Helical" evidence="1">
    <location>
        <begin position="12"/>
        <end position="32"/>
    </location>
</feature>
<keyword evidence="1" id="KW-0472">Membrane</keyword>
<name>A0AB38BEE4_9LACT</name>
<keyword evidence="1" id="KW-1133">Transmembrane helix</keyword>
<organism evidence="3 5">
    <name type="scientific">Trichococcus flocculiformis</name>
    <dbReference type="NCBI Taxonomy" id="82803"/>
    <lineage>
        <taxon>Bacteria</taxon>
        <taxon>Bacillati</taxon>
        <taxon>Bacillota</taxon>
        <taxon>Bacilli</taxon>
        <taxon>Lactobacillales</taxon>
        <taxon>Carnobacteriaceae</taxon>
        <taxon>Trichococcus</taxon>
    </lineage>
</organism>
<accession>A0AB38BEE4</accession>
<dbReference type="EMBL" id="FJMZ01000001">
    <property type="protein sequence ID" value="CZQ81081.1"/>
    <property type="molecule type" value="Genomic_DNA"/>
</dbReference>
<protein>
    <submittedName>
        <fullName evidence="3">Uncharacterized protein</fullName>
    </submittedName>
</protein>
<keyword evidence="1" id="KW-0812">Transmembrane</keyword>
<dbReference type="EMBL" id="FOQC01000002">
    <property type="protein sequence ID" value="SFH49523.1"/>
    <property type="molecule type" value="Genomic_DNA"/>
</dbReference>
<sequence>MVGRGGTRILDVSVVFSRMIMLVMIMFVGYLATVMKVFDKHANANFAA</sequence>
<evidence type="ECO:0000313" key="3">
    <source>
        <dbReference type="EMBL" id="SFH49523.1"/>
    </source>
</evidence>
<comment type="caution">
    <text evidence="3">The sequence shown here is derived from an EMBL/GenBank/DDBJ whole genome shotgun (WGS) entry which is preliminary data.</text>
</comment>
<dbReference type="AlphaFoldDB" id="A0AB38BEE4"/>
<evidence type="ECO:0000256" key="1">
    <source>
        <dbReference type="SAM" id="Phobius"/>
    </source>
</evidence>
<reference evidence="3 5" key="2">
    <citation type="submission" date="2016-10" db="EMBL/GenBank/DDBJ databases">
        <authorList>
            <person name="Varghese N."/>
            <person name="Submissions S."/>
        </authorList>
    </citation>
    <scope>NUCLEOTIDE SEQUENCE [LARGE SCALE GENOMIC DNA]</scope>
    <source>
        <strain evidence="3 5">DSM 2094</strain>
    </source>
</reference>
<evidence type="ECO:0000313" key="5">
    <source>
        <dbReference type="Proteomes" id="UP000199686"/>
    </source>
</evidence>
<keyword evidence="4" id="KW-1185">Reference proteome</keyword>
<reference evidence="2 4" key="1">
    <citation type="submission" date="2016-02" db="EMBL/GenBank/DDBJ databases">
        <authorList>
            <person name="Strepis N."/>
        </authorList>
    </citation>
    <scope>NUCLEOTIDE SEQUENCE [LARGE SCALE GENOMIC DNA]</scope>
    <source>
        <strain evidence="2">Trichococcus flocculiformis</strain>
    </source>
</reference>
<evidence type="ECO:0000313" key="4">
    <source>
        <dbReference type="Proteomes" id="UP000195947"/>
    </source>
</evidence>
<dbReference type="Proteomes" id="UP000199686">
    <property type="component" value="Unassembled WGS sequence"/>
</dbReference>